<protein>
    <recommendedName>
        <fullName evidence="4">dTTP/UTP pyrophosphatase</fullName>
        <shortName evidence="4">dTTPase/UTPase</shortName>
        <ecNumber evidence="4">3.6.1.9</ecNumber>
    </recommendedName>
    <alternativeName>
        <fullName evidence="4">Nucleoside triphosphate pyrophosphatase</fullName>
    </alternativeName>
    <alternativeName>
        <fullName evidence="4">Nucleotide pyrophosphatase</fullName>
        <shortName evidence="4">Nucleotide PPase</shortName>
    </alternativeName>
</protein>
<name>A0A7S7NR88_PALFE</name>
<dbReference type="Gene3D" id="3.90.950.10">
    <property type="match status" value="1"/>
</dbReference>
<dbReference type="PIRSF" id="PIRSF006305">
    <property type="entry name" value="Maf"/>
    <property type="match status" value="1"/>
</dbReference>
<feature type="active site" description="Proton acceptor" evidence="4">
    <location>
        <position position="66"/>
    </location>
</feature>
<dbReference type="NCBIfam" id="TIGR00172">
    <property type="entry name" value="maf"/>
    <property type="match status" value="1"/>
</dbReference>
<keyword evidence="6" id="KW-1185">Reference proteome</keyword>
<dbReference type="AlphaFoldDB" id="A0A7S7NR88"/>
<evidence type="ECO:0000313" key="6">
    <source>
        <dbReference type="Proteomes" id="UP000593892"/>
    </source>
</evidence>
<dbReference type="SUPFAM" id="SSF52972">
    <property type="entry name" value="ITPase-like"/>
    <property type="match status" value="1"/>
</dbReference>
<dbReference type="Pfam" id="PF02545">
    <property type="entry name" value="Maf"/>
    <property type="match status" value="1"/>
</dbReference>
<comment type="catalytic activity">
    <reaction evidence="4">
        <text>dTTP + H2O = dTMP + diphosphate + H(+)</text>
        <dbReference type="Rhea" id="RHEA:28534"/>
        <dbReference type="ChEBI" id="CHEBI:15377"/>
        <dbReference type="ChEBI" id="CHEBI:15378"/>
        <dbReference type="ChEBI" id="CHEBI:33019"/>
        <dbReference type="ChEBI" id="CHEBI:37568"/>
        <dbReference type="ChEBI" id="CHEBI:63528"/>
        <dbReference type="EC" id="3.6.1.9"/>
    </reaction>
</comment>
<evidence type="ECO:0000313" key="5">
    <source>
        <dbReference type="EMBL" id="QOY87839.1"/>
    </source>
</evidence>
<dbReference type="RefSeq" id="WP_194449506.1">
    <property type="nucleotide sequence ID" value="NZ_CP063849.1"/>
</dbReference>
<dbReference type="InterPro" id="IPR003697">
    <property type="entry name" value="Maf-like"/>
</dbReference>
<dbReference type="PANTHER" id="PTHR43213">
    <property type="entry name" value="BIFUNCTIONAL DTTP/UTP PYROPHOSPHATASE/METHYLTRANSFERASE PROTEIN-RELATED"/>
    <property type="match status" value="1"/>
</dbReference>
<dbReference type="PANTHER" id="PTHR43213:SF5">
    <property type="entry name" value="BIFUNCTIONAL DTTP_UTP PYROPHOSPHATASE_METHYLTRANSFERASE PROTEIN-RELATED"/>
    <property type="match status" value="1"/>
</dbReference>
<accession>A0A7S7NR88</accession>
<keyword evidence="3 4" id="KW-0546">Nucleotide metabolism</keyword>
<comment type="function">
    <text evidence="4">Nucleoside triphosphate pyrophosphatase that hydrolyzes dTTP and UTP. May have a dual role in cell division arrest and in preventing the incorporation of modified nucleotides into cellular nucleic acids.</text>
</comment>
<evidence type="ECO:0000256" key="2">
    <source>
        <dbReference type="ARBA" id="ARBA00022801"/>
    </source>
</evidence>
<dbReference type="KEGG" id="pfer:IRI77_34725"/>
<dbReference type="GO" id="GO:0005737">
    <property type="term" value="C:cytoplasm"/>
    <property type="evidence" value="ECO:0007669"/>
    <property type="project" value="UniProtKB-SubCell"/>
</dbReference>
<comment type="subcellular location">
    <subcellularLocation>
        <location evidence="4">Cytoplasm</location>
    </subcellularLocation>
</comment>
<comment type="similarity">
    <text evidence="4">Belongs to the Maf family. YhdE subfamily.</text>
</comment>
<organism evidence="5 6">
    <name type="scientific">Paludibaculum fermentans</name>
    <dbReference type="NCBI Taxonomy" id="1473598"/>
    <lineage>
        <taxon>Bacteria</taxon>
        <taxon>Pseudomonadati</taxon>
        <taxon>Acidobacteriota</taxon>
        <taxon>Terriglobia</taxon>
        <taxon>Bryobacterales</taxon>
        <taxon>Bryobacteraceae</taxon>
        <taxon>Paludibaculum</taxon>
    </lineage>
</organism>
<dbReference type="HAMAP" id="MF_00528">
    <property type="entry name" value="Maf"/>
    <property type="match status" value="1"/>
</dbReference>
<dbReference type="EC" id="3.6.1.9" evidence="4"/>
<feature type="site" description="Important for substrate specificity" evidence="4">
    <location>
        <position position="149"/>
    </location>
</feature>
<feature type="site" description="Important for substrate specificity" evidence="4">
    <location>
        <position position="10"/>
    </location>
</feature>
<dbReference type="Proteomes" id="UP000593892">
    <property type="component" value="Chromosome"/>
</dbReference>
<reference evidence="5 6" key="1">
    <citation type="submission" date="2020-10" db="EMBL/GenBank/DDBJ databases">
        <title>Complete genome sequence of Paludibaculum fermentans P105T, a facultatively anaerobic acidobacterium capable of dissimilatory Fe(III) reduction.</title>
        <authorList>
            <person name="Dedysh S.N."/>
            <person name="Beletsky A.V."/>
            <person name="Kulichevskaya I.S."/>
            <person name="Mardanov A.V."/>
            <person name="Ravin N.V."/>
        </authorList>
    </citation>
    <scope>NUCLEOTIDE SEQUENCE [LARGE SCALE GENOMIC DNA]</scope>
    <source>
        <strain evidence="5 6">P105</strain>
    </source>
</reference>
<dbReference type="CDD" id="cd00555">
    <property type="entry name" value="Maf"/>
    <property type="match status" value="1"/>
</dbReference>
<gene>
    <name evidence="5" type="primary">maf</name>
    <name evidence="5" type="ORF">IRI77_34725</name>
</gene>
<comment type="cofactor">
    <cofactor evidence="1 4">
        <name>a divalent metal cation</name>
        <dbReference type="ChEBI" id="CHEBI:60240"/>
    </cofactor>
</comment>
<dbReference type="GO" id="GO:0047429">
    <property type="term" value="F:nucleoside triphosphate diphosphatase activity"/>
    <property type="evidence" value="ECO:0007669"/>
    <property type="project" value="UniProtKB-EC"/>
</dbReference>
<comment type="caution">
    <text evidence="4">Lacks conserved residue(s) required for the propagation of feature annotation.</text>
</comment>
<sequence>MIVLASQSPRRKEILRMAGLPFTVRVPGVEEVRQAGETAHQYVERLAREKALAVDALPQEFVVAADTTVVVDEHVLEKPASEAEAIGMLTRLRGRQHVVLTGVCVRHNHQVWSGVESTAVTFAPLTDADIQAYAASGEPFDKAGGYAIQGLASKYITRVEGCFFNVVGLPVARLYEMLKAAGYSLALG</sequence>
<keyword evidence="4" id="KW-0963">Cytoplasm</keyword>
<feature type="site" description="Important for substrate specificity" evidence="4">
    <location>
        <position position="67"/>
    </location>
</feature>
<proteinExistence type="inferred from homology"/>
<evidence type="ECO:0000256" key="3">
    <source>
        <dbReference type="ARBA" id="ARBA00023080"/>
    </source>
</evidence>
<dbReference type="GO" id="GO:0009117">
    <property type="term" value="P:nucleotide metabolic process"/>
    <property type="evidence" value="ECO:0007669"/>
    <property type="project" value="UniProtKB-KW"/>
</dbReference>
<dbReference type="EMBL" id="CP063849">
    <property type="protein sequence ID" value="QOY87839.1"/>
    <property type="molecule type" value="Genomic_DNA"/>
</dbReference>
<keyword evidence="2 4" id="KW-0378">Hydrolase</keyword>
<comment type="catalytic activity">
    <reaction evidence="4">
        <text>UTP + H2O = UMP + diphosphate + H(+)</text>
        <dbReference type="Rhea" id="RHEA:29395"/>
        <dbReference type="ChEBI" id="CHEBI:15377"/>
        <dbReference type="ChEBI" id="CHEBI:15378"/>
        <dbReference type="ChEBI" id="CHEBI:33019"/>
        <dbReference type="ChEBI" id="CHEBI:46398"/>
        <dbReference type="ChEBI" id="CHEBI:57865"/>
        <dbReference type="EC" id="3.6.1.9"/>
    </reaction>
</comment>
<dbReference type="InterPro" id="IPR029001">
    <property type="entry name" value="ITPase-like_fam"/>
</dbReference>
<evidence type="ECO:0000256" key="1">
    <source>
        <dbReference type="ARBA" id="ARBA00001968"/>
    </source>
</evidence>
<evidence type="ECO:0000256" key="4">
    <source>
        <dbReference type="HAMAP-Rule" id="MF_00528"/>
    </source>
</evidence>